<name>A0A6F8YV46_9ACTN</name>
<evidence type="ECO:0000313" key="2">
    <source>
        <dbReference type="EMBL" id="BCB89992.1"/>
    </source>
</evidence>
<sequence length="149" mass="15819">MPTRKTMGRLAVVAGTAVATLLAAASPAHAAVRSYDTGYAGVPSTVGIGSAWGQITWLNRSVQVNGEVDDHGNAGYYSQVVFEAYVGGLRVDRQTRSVNNGLRVYGFTLDGSAYRGGITRVRIDTCVFRAGSNTLWGCTLSGPDNLYRP</sequence>
<dbReference type="RefSeq" id="WP_173162071.1">
    <property type="nucleotide sequence ID" value="NZ_AP022871.1"/>
</dbReference>
<feature type="chain" id="PRO_5026127596" description="Secreted protein" evidence="1">
    <location>
        <begin position="31"/>
        <end position="149"/>
    </location>
</feature>
<evidence type="ECO:0008006" key="4">
    <source>
        <dbReference type="Google" id="ProtNLM"/>
    </source>
</evidence>
<evidence type="ECO:0000313" key="3">
    <source>
        <dbReference type="Proteomes" id="UP000503011"/>
    </source>
</evidence>
<keyword evidence="3" id="KW-1185">Reference proteome</keyword>
<dbReference type="AlphaFoldDB" id="A0A6F8YV46"/>
<protein>
    <recommendedName>
        <fullName evidence="4">Secreted protein</fullName>
    </recommendedName>
</protein>
<dbReference type="KEGG" id="psuu:Psuf_073050"/>
<dbReference type="EMBL" id="AP022871">
    <property type="protein sequence ID" value="BCB89992.1"/>
    <property type="molecule type" value="Genomic_DNA"/>
</dbReference>
<keyword evidence="1" id="KW-0732">Signal</keyword>
<feature type="signal peptide" evidence="1">
    <location>
        <begin position="1"/>
        <end position="30"/>
    </location>
</feature>
<reference evidence="2 3" key="2">
    <citation type="submission" date="2020-03" db="EMBL/GenBank/DDBJ databases">
        <authorList>
            <person name="Ichikawa N."/>
            <person name="Kimura A."/>
            <person name="Kitahashi Y."/>
            <person name="Uohara A."/>
        </authorList>
    </citation>
    <scope>NUCLEOTIDE SEQUENCE [LARGE SCALE GENOMIC DNA]</scope>
    <source>
        <strain evidence="2 3">NBRC 105367</strain>
    </source>
</reference>
<dbReference type="Proteomes" id="UP000503011">
    <property type="component" value="Chromosome"/>
</dbReference>
<accession>A0A6F8YV46</accession>
<evidence type="ECO:0000256" key="1">
    <source>
        <dbReference type="SAM" id="SignalP"/>
    </source>
</evidence>
<reference evidence="2 3" key="1">
    <citation type="submission" date="2020-03" db="EMBL/GenBank/DDBJ databases">
        <title>Whole genome shotgun sequence of Phytohabitans suffuscus NBRC 105367.</title>
        <authorList>
            <person name="Komaki H."/>
            <person name="Tamura T."/>
        </authorList>
    </citation>
    <scope>NUCLEOTIDE SEQUENCE [LARGE SCALE GENOMIC DNA]</scope>
    <source>
        <strain evidence="2 3">NBRC 105367</strain>
    </source>
</reference>
<organism evidence="2 3">
    <name type="scientific">Phytohabitans suffuscus</name>
    <dbReference type="NCBI Taxonomy" id="624315"/>
    <lineage>
        <taxon>Bacteria</taxon>
        <taxon>Bacillati</taxon>
        <taxon>Actinomycetota</taxon>
        <taxon>Actinomycetes</taxon>
        <taxon>Micromonosporales</taxon>
        <taxon>Micromonosporaceae</taxon>
    </lineage>
</organism>
<proteinExistence type="predicted"/>
<gene>
    <name evidence="2" type="ORF">Psuf_073050</name>
</gene>